<keyword evidence="7" id="KW-0274">FAD</keyword>
<evidence type="ECO:0000259" key="11">
    <source>
        <dbReference type="Pfam" id="PF02910"/>
    </source>
</evidence>
<evidence type="ECO:0000259" key="10">
    <source>
        <dbReference type="Pfam" id="PF00890"/>
    </source>
</evidence>
<organism evidence="12">
    <name type="scientific">bioreactor metagenome</name>
    <dbReference type="NCBI Taxonomy" id="1076179"/>
    <lineage>
        <taxon>unclassified sequences</taxon>
        <taxon>metagenomes</taxon>
        <taxon>ecological metagenomes</taxon>
    </lineage>
</organism>
<dbReference type="InterPro" id="IPR005288">
    <property type="entry name" value="NadB"/>
</dbReference>
<dbReference type="Gene3D" id="3.50.50.60">
    <property type="entry name" value="FAD/NAD(P)-binding domain"/>
    <property type="match status" value="1"/>
</dbReference>
<dbReference type="Pfam" id="PF02910">
    <property type="entry name" value="Succ_DH_flav_C"/>
    <property type="match status" value="1"/>
</dbReference>
<comment type="pathway">
    <text evidence="2">Cofactor biosynthesis; NAD(+) biosynthesis; iminoaspartate from L-aspartate (oxidase route): step 1/1.</text>
</comment>
<feature type="compositionally biased region" description="Low complexity" evidence="9">
    <location>
        <begin position="422"/>
        <end position="433"/>
    </location>
</feature>
<evidence type="ECO:0000256" key="8">
    <source>
        <dbReference type="ARBA" id="ARBA00023002"/>
    </source>
</evidence>
<comment type="caution">
    <text evidence="12">The sequence shown here is derived from an EMBL/GenBank/DDBJ whole genome shotgun (WGS) entry which is preliminary data.</text>
</comment>
<comment type="cofactor">
    <cofactor evidence="1">
        <name>FAD</name>
        <dbReference type="ChEBI" id="CHEBI:57692"/>
    </cofactor>
</comment>
<feature type="region of interest" description="Disordered" evidence="9">
    <location>
        <begin position="351"/>
        <end position="376"/>
    </location>
</feature>
<evidence type="ECO:0000256" key="4">
    <source>
        <dbReference type="ARBA" id="ARBA00012173"/>
    </source>
</evidence>
<protein>
    <recommendedName>
        <fullName evidence="4">L-aspartate oxidase</fullName>
        <ecNumber evidence="4">1.4.3.16</ecNumber>
    </recommendedName>
</protein>
<accession>A0A644ZXG9</accession>
<keyword evidence="6" id="KW-0662">Pyridine nucleotide biosynthesis</keyword>
<dbReference type="Gene3D" id="1.20.58.100">
    <property type="entry name" value="Fumarate reductase/succinate dehydrogenase flavoprotein-like, C-terminal domain"/>
    <property type="match status" value="1"/>
</dbReference>
<keyword evidence="8 12" id="KW-0560">Oxidoreductase</keyword>
<name>A0A644ZXG9_9ZZZZ</name>
<dbReference type="InterPro" id="IPR036188">
    <property type="entry name" value="FAD/NAD-bd_sf"/>
</dbReference>
<dbReference type="InterPro" id="IPR003953">
    <property type="entry name" value="FAD-dep_OxRdtase_2_FAD-bd"/>
</dbReference>
<evidence type="ECO:0000256" key="1">
    <source>
        <dbReference type="ARBA" id="ARBA00001974"/>
    </source>
</evidence>
<dbReference type="SUPFAM" id="SSF51905">
    <property type="entry name" value="FAD/NAD(P)-binding domain"/>
    <property type="match status" value="1"/>
</dbReference>
<dbReference type="SUPFAM" id="SSF46977">
    <property type="entry name" value="Succinate dehydrogenase/fumarate reductase flavoprotein C-terminal domain"/>
    <property type="match status" value="1"/>
</dbReference>
<keyword evidence="5" id="KW-0285">Flavoprotein</keyword>
<dbReference type="InterPro" id="IPR037099">
    <property type="entry name" value="Fum_R/Succ_DH_flav-like_C_sf"/>
</dbReference>
<evidence type="ECO:0000256" key="5">
    <source>
        <dbReference type="ARBA" id="ARBA00022630"/>
    </source>
</evidence>
<dbReference type="Gene3D" id="3.90.700.10">
    <property type="entry name" value="Succinate dehydrogenase/fumarate reductase flavoprotein, catalytic domain"/>
    <property type="match status" value="1"/>
</dbReference>
<dbReference type="InterPro" id="IPR015939">
    <property type="entry name" value="Fum_Rdtase/Succ_DH_flav-like_C"/>
</dbReference>
<dbReference type="SUPFAM" id="SSF56425">
    <property type="entry name" value="Succinate dehydrogenase/fumarate reductase flavoprotein, catalytic domain"/>
    <property type="match status" value="1"/>
</dbReference>
<evidence type="ECO:0000256" key="9">
    <source>
        <dbReference type="SAM" id="MobiDB-lite"/>
    </source>
</evidence>
<dbReference type="GO" id="GO:0034628">
    <property type="term" value="P:'de novo' NAD+ biosynthetic process from L-aspartate"/>
    <property type="evidence" value="ECO:0007669"/>
    <property type="project" value="TreeGrafter"/>
</dbReference>
<dbReference type="AlphaFoldDB" id="A0A644ZXG9"/>
<feature type="domain" description="FAD-dependent oxidoreductase 2 FAD-binding" evidence="10">
    <location>
        <begin position="1"/>
        <end position="327"/>
    </location>
</feature>
<reference evidence="12" key="1">
    <citation type="submission" date="2019-08" db="EMBL/GenBank/DDBJ databases">
        <authorList>
            <person name="Kucharzyk K."/>
            <person name="Murdoch R.W."/>
            <person name="Higgins S."/>
            <person name="Loffler F."/>
        </authorList>
    </citation>
    <scope>NUCLEOTIDE SEQUENCE</scope>
</reference>
<dbReference type="PANTHER" id="PTHR42716">
    <property type="entry name" value="L-ASPARTATE OXIDASE"/>
    <property type="match status" value="1"/>
</dbReference>
<dbReference type="PRINTS" id="PR00368">
    <property type="entry name" value="FADPNR"/>
</dbReference>
<comment type="similarity">
    <text evidence="3">Belongs to the FAD-dependent oxidoreductase 2 family. NadB subfamily.</text>
</comment>
<sequence length="534" mass="55365">MHDTLVAGAGLCETHAVRELVDGAPAAIRRLVGLGARFDRDDSGAYDLHLEGGHHARRILHAGGDASGHEVERALAVALGRAAGSPGSSVEVLEHLRALDILTDPAGRTRGVRVRQDDGTIGDWLAAAVVLASGGIGQVWPLTTNPPVATGDGIAMAYRAGAVVRDMEFTQFHPTVLWIDPAHRVPGDRGVLVSEAVRGEGAVIVDHAGRRVMAGLHPLADLAPRDVVSAAMQAHMTRTGEEHLFLDARDFGERTWVQRFPSILQLCRDRGVDPVTEPIPVRPGAHYLCGGIAADLDGRTSVPGLYAVGEVAATGVQGANRLASNSLTEGLVAGDRVGALLAAAWRTGTLTAPAPRTTGPERRSAHPGTATLLDPAHRDRLRAIMDRGVEVSRTGAALAGALAALADLPSLGTDVGTGTGPSTGASGAGADASEGTHADARPAAPSDVRLDDDIVDMTNLHTVATLVATAAMLRTESRGCHRRADHPQPAEDWQHHLCLALGPDGSPAVTVQPLGSGTTSGHPARTIHLQEALA</sequence>
<proteinExistence type="inferred from homology"/>
<gene>
    <name evidence="12" type="primary">nadB_18</name>
    <name evidence="12" type="ORF">SDC9_88939</name>
</gene>
<feature type="region of interest" description="Disordered" evidence="9">
    <location>
        <begin position="415"/>
        <end position="445"/>
    </location>
</feature>
<dbReference type="EC" id="1.4.3.16" evidence="4"/>
<dbReference type="Pfam" id="PF00890">
    <property type="entry name" value="FAD_binding_2"/>
    <property type="match status" value="1"/>
</dbReference>
<dbReference type="UniPathway" id="UPA00253">
    <property type="reaction ID" value="UER00326"/>
</dbReference>
<evidence type="ECO:0000256" key="2">
    <source>
        <dbReference type="ARBA" id="ARBA00004950"/>
    </source>
</evidence>
<evidence type="ECO:0000313" key="12">
    <source>
        <dbReference type="EMBL" id="MPM42274.1"/>
    </source>
</evidence>
<evidence type="ECO:0000256" key="6">
    <source>
        <dbReference type="ARBA" id="ARBA00022642"/>
    </source>
</evidence>
<evidence type="ECO:0000256" key="7">
    <source>
        <dbReference type="ARBA" id="ARBA00022827"/>
    </source>
</evidence>
<feature type="domain" description="Fumarate reductase/succinate dehydrogenase flavoprotein-like C-terminal" evidence="11">
    <location>
        <begin position="454"/>
        <end position="515"/>
    </location>
</feature>
<dbReference type="PANTHER" id="PTHR42716:SF2">
    <property type="entry name" value="L-ASPARTATE OXIDASE, CHLOROPLASTIC"/>
    <property type="match status" value="1"/>
</dbReference>
<dbReference type="FunFam" id="3.90.700.10:FF:000002">
    <property type="entry name" value="L-aspartate oxidase"/>
    <property type="match status" value="1"/>
</dbReference>
<dbReference type="GO" id="GO:0008734">
    <property type="term" value="F:L-aspartate oxidase activity"/>
    <property type="evidence" value="ECO:0007669"/>
    <property type="project" value="UniProtKB-EC"/>
</dbReference>
<dbReference type="InterPro" id="IPR027477">
    <property type="entry name" value="Succ_DH/fumarate_Rdtase_cat_sf"/>
</dbReference>
<dbReference type="EMBL" id="VSSQ01009670">
    <property type="protein sequence ID" value="MPM42274.1"/>
    <property type="molecule type" value="Genomic_DNA"/>
</dbReference>
<evidence type="ECO:0000256" key="3">
    <source>
        <dbReference type="ARBA" id="ARBA00008562"/>
    </source>
</evidence>